<keyword evidence="8" id="KW-1185">Reference proteome</keyword>
<evidence type="ECO:0000313" key="8">
    <source>
        <dbReference type="Proteomes" id="UP000635828"/>
    </source>
</evidence>
<keyword evidence="3 6" id="KW-0812">Transmembrane</keyword>
<gene>
    <name evidence="7" type="ORF">H8S22_15445</name>
</gene>
<feature type="transmembrane region" description="Helical" evidence="6">
    <location>
        <begin position="50"/>
        <end position="69"/>
    </location>
</feature>
<dbReference type="PANTHER" id="PTHR32196:SF19">
    <property type="entry name" value="GALACTOFURANOSE TRANSPORTER PERMEASE PROTEIN YTFT"/>
    <property type="match status" value="1"/>
</dbReference>
<organism evidence="7 8">
    <name type="scientific">Anaerostipes hominis</name>
    <name type="common">ex Liu et al. 2021</name>
    <dbReference type="NCBI Taxonomy" id="2763018"/>
    <lineage>
        <taxon>Bacteria</taxon>
        <taxon>Bacillati</taxon>
        <taxon>Bacillota</taxon>
        <taxon>Clostridia</taxon>
        <taxon>Lachnospirales</taxon>
        <taxon>Lachnospiraceae</taxon>
        <taxon>Anaerostipes</taxon>
    </lineage>
</organism>
<keyword evidence="2" id="KW-1003">Cell membrane</keyword>
<feature type="transmembrane region" description="Helical" evidence="6">
    <location>
        <begin position="12"/>
        <end position="30"/>
    </location>
</feature>
<proteinExistence type="predicted"/>
<comment type="caution">
    <text evidence="7">The sequence shown here is derived from an EMBL/GenBank/DDBJ whole genome shotgun (WGS) entry which is preliminary data.</text>
</comment>
<feature type="transmembrane region" description="Helical" evidence="6">
    <location>
        <begin position="100"/>
        <end position="125"/>
    </location>
</feature>
<dbReference type="Proteomes" id="UP000635828">
    <property type="component" value="Unassembled WGS sequence"/>
</dbReference>
<evidence type="ECO:0000256" key="1">
    <source>
        <dbReference type="ARBA" id="ARBA00004651"/>
    </source>
</evidence>
<feature type="transmembrane region" description="Helical" evidence="6">
    <location>
        <begin position="222"/>
        <end position="241"/>
    </location>
</feature>
<feature type="transmembrane region" description="Helical" evidence="6">
    <location>
        <begin position="76"/>
        <end position="94"/>
    </location>
</feature>
<keyword evidence="4 6" id="KW-1133">Transmembrane helix</keyword>
<accession>A0ABR7FUP8</accession>
<evidence type="ECO:0000256" key="5">
    <source>
        <dbReference type="ARBA" id="ARBA00023136"/>
    </source>
</evidence>
<name>A0ABR7FUP8_9FIRM</name>
<dbReference type="InterPro" id="IPR001851">
    <property type="entry name" value="ABC_transp_permease"/>
</dbReference>
<dbReference type="EMBL" id="JACOOS010000024">
    <property type="protein sequence ID" value="MBC5678915.1"/>
    <property type="molecule type" value="Genomic_DNA"/>
</dbReference>
<feature type="transmembrane region" description="Helical" evidence="6">
    <location>
        <begin position="137"/>
        <end position="157"/>
    </location>
</feature>
<evidence type="ECO:0000256" key="6">
    <source>
        <dbReference type="SAM" id="Phobius"/>
    </source>
</evidence>
<keyword evidence="5 6" id="KW-0472">Membrane</keyword>
<feature type="transmembrane region" description="Helical" evidence="6">
    <location>
        <begin position="169"/>
        <end position="193"/>
    </location>
</feature>
<evidence type="ECO:0000313" key="7">
    <source>
        <dbReference type="EMBL" id="MBC5678915.1"/>
    </source>
</evidence>
<feature type="transmembrane region" description="Helical" evidence="6">
    <location>
        <begin position="279"/>
        <end position="299"/>
    </location>
</feature>
<evidence type="ECO:0000256" key="2">
    <source>
        <dbReference type="ARBA" id="ARBA00022475"/>
    </source>
</evidence>
<sequence>MDKLKKLTTCRLFWPLVCLFLVLLFNFIKSPSFFKISVNNGVLYGYLVDIFNRSSELIILAVGMTLCVASSAGTDISVGATMALAGGVSVYLLGTGNTYNMPWILAILAGLLVSIVCGMWNGFLVAKMKIQPMVATLILFTAGRGMAQLITGGNILYIKVPNFKYLGGFLPHIPVPTPILVAIIVVVLVSLFLNRTATKLYVESVGINPKASRLFGLNSNRIIWLTYAACGLCAGIAGMIATSRISSIDANNVGNLMELDAILAVALGGNSLAGGKFSLGGSVIGAITIQALSTTLYALKVTGDQLPLYKAIVVIIIVTLQSPEFKKFMNRYKAKRAAKAAGEKVAS</sequence>
<protein>
    <submittedName>
        <fullName evidence="7">ABC transporter permease</fullName>
    </submittedName>
</protein>
<dbReference type="PANTHER" id="PTHR32196">
    <property type="entry name" value="ABC TRANSPORTER PERMEASE PROTEIN YPHD-RELATED-RELATED"/>
    <property type="match status" value="1"/>
</dbReference>
<evidence type="ECO:0000256" key="3">
    <source>
        <dbReference type="ARBA" id="ARBA00022692"/>
    </source>
</evidence>
<feature type="transmembrane region" description="Helical" evidence="6">
    <location>
        <begin position="305"/>
        <end position="323"/>
    </location>
</feature>
<evidence type="ECO:0000256" key="4">
    <source>
        <dbReference type="ARBA" id="ARBA00022989"/>
    </source>
</evidence>
<comment type="subcellular location">
    <subcellularLocation>
        <location evidence="1">Cell membrane</location>
        <topology evidence="1">Multi-pass membrane protein</topology>
    </subcellularLocation>
</comment>
<dbReference type="RefSeq" id="WP_024729027.1">
    <property type="nucleotide sequence ID" value="NZ_JACOOS010000024.1"/>
</dbReference>
<dbReference type="Pfam" id="PF02653">
    <property type="entry name" value="BPD_transp_2"/>
    <property type="match status" value="1"/>
</dbReference>
<dbReference type="CDD" id="cd06579">
    <property type="entry name" value="TM_PBP1_transp_AraH_like"/>
    <property type="match status" value="1"/>
</dbReference>
<reference evidence="7 8" key="1">
    <citation type="submission" date="2020-08" db="EMBL/GenBank/DDBJ databases">
        <title>Genome public.</title>
        <authorList>
            <person name="Liu C."/>
            <person name="Sun Q."/>
        </authorList>
    </citation>
    <scope>NUCLEOTIDE SEQUENCE [LARGE SCALE GENOMIC DNA]</scope>
    <source>
        <strain evidence="7 8">NSJ-7</strain>
    </source>
</reference>